<organism evidence="7 8">
    <name type="scientific">Paenibacillus contaminans</name>
    <dbReference type="NCBI Taxonomy" id="450362"/>
    <lineage>
        <taxon>Bacteria</taxon>
        <taxon>Bacillati</taxon>
        <taxon>Bacillota</taxon>
        <taxon>Bacilli</taxon>
        <taxon>Bacillales</taxon>
        <taxon>Paenibacillaceae</taxon>
        <taxon>Paenibacillus</taxon>
    </lineage>
</organism>
<evidence type="ECO:0000313" key="8">
    <source>
        <dbReference type="Proteomes" id="UP000250369"/>
    </source>
</evidence>
<dbReference type="Gene3D" id="2.60.40.10">
    <property type="entry name" value="Immunoglobulins"/>
    <property type="match status" value="1"/>
</dbReference>
<dbReference type="SUPFAM" id="SSF51445">
    <property type="entry name" value="(Trans)glycosidases"/>
    <property type="match status" value="1"/>
</dbReference>
<feature type="domain" description="Glycosyl hydrolases family 2 sugar binding" evidence="6">
    <location>
        <begin position="106"/>
        <end position="159"/>
    </location>
</feature>
<accession>A0A329MT59</accession>
<evidence type="ECO:0000259" key="5">
    <source>
        <dbReference type="Pfam" id="PF02836"/>
    </source>
</evidence>
<dbReference type="InterPro" id="IPR006101">
    <property type="entry name" value="Glyco_hydro_2"/>
</dbReference>
<dbReference type="InterPro" id="IPR006104">
    <property type="entry name" value="Glyco_hydro_2_N"/>
</dbReference>
<dbReference type="InterPro" id="IPR036156">
    <property type="entry name" value="Beta-gal/glucu_dom_sf"/>
</dbReference>
<name>A0A329MT59_9BACL</name>
<evidence type="ECO:0000256" key="2">
    <source>
        <dbReference type="ARBA" id="ARBA00022801"/>
    </source>
</evidence>
<dbReference type="SUPFAM" id="SSF49303">
    <property type="entry name" value="beta-Galactosidase/glucuronidase domain"/>
    <property type="match status" value="1"/>
</dbReference>
<evidence type="ECO:0000256" key="3">
    <source>
        <dbReference type="ARBA" id="ARBA00023295"/>
    </source>
</evidence>
<dbReference type="GO" id="GO:0004553">
    <property type="term" value="F:hydrolase activity, hydrolyzing O-glycosyl compounds"/>
    <property type="evidence" value="ECO:0007669"/>
    <property type="project" value="InterPro"/>
</dbReference>
<dbReference type="InterPro" id="IPR013783">
    <property type="entry name" value="Ig-like_fold"/>
</dbReference>
<dbReference type="SUPFAM" id="SSF49785">
    <property type="entry name" value="Galactose-binding domain-like"/>
    <property type="match status" value="1"/>
</dbReference>
<sequence>MRYLSLFIRVKNALSSESIVVKESIDCRKEGDCLQRHTVEIRDWRYQIDHDDLGESRGWFQPGFEKSGWMAVEAPKAWDLYGESFWGYEGIGWFAAEIGPELIQSDILQKIVFNSVSGYSKVWVNGRLLGDNYGAYLPFEFDLTPYIREDGCNEIVLRTDNRHREEWLPGGPVVEWVQYGGILQKVTLESRGKRHLASLRVHTAMASGDKALLVCQMEIANRTAEPFHGTIMLELPAENRTIASEHAVSCPPDESAFFRFEIEVEGAKLWSLESPSLYTLRAKLSDGLTILDELGQRFGIRTIETSGKRILLNGKPIMLKGFNRYDEYAGYGPTVPESVIREDLLNIKRTGANLIRVHYPQSPAHLDIMDEIGLLYMGEVPLNWWLTEGAGRTFIPEVVDKAEKVLEGMIRRDWNHPCIICWSMSNESGTNSEDGIVSVRRLLRRARELDPKRLLTFVTIGSPGHAAFEEADLVCINLYYGLFHQQAAVDISELDELVRAKTEKHLIATSEEYAGKPVVLTEFGAPGIYGMEGNSRFTETYQVAYLEHIWKAVVNSGVQGAVVWSWADYYHRWDFIGAWKAPYGPYGVVTIDRKEKKALQAITRFFAAESLQGGDENEVV</sequence>
<dbReference type="InterPro" id="IPR006103">
    <property type="entry name" value="Glyco_hydro_2_cat"/>
</dbReference>
<keyword evidence="8" id="KW-1185">Reference proteome</keyword>
<dbReference type="InterPro" id="IPR006102">
    <property type="entry name" value="Ig-like_GH2"/>
</dbReference>
<dbReference type="InterPro" id="IPR051913">
    <property type="entry name" value="GH2_Domain-Containing"/>
</dbReference>
<gene>
    <name evidence="7" type="ORF">DQG23_06320</name>
</gene>
<protein>
    <submittedName>
        <fullName evidence="7">Uncharacterized protein</fullName>
    </submittedName>
</protein>
<feature type="domain" description="Glycoside hydrolase family 2 immunoglobulin-like beta-sandwich" evidence="4">
    <location>
        <begin position="195"/>
        <end position="301"/>
    </location>
</feature>
<dbReference type="PANTHER" id="PTHR42732">
    <property type="entry name" value="BETA-GALACTOSIDASE"/>
    <property type="match status" value="1"/>
</dbReference>
<dbReference type="Proteomes" id="UP000250369">
    <property type="component" value="Unassembled WGS sequence"/>
</dbReference>
<dbReference type="InterPro" id="IPR008979">
    <property type="entry name" value="Galactose-bd-like_sf"/>
</dbReference>
<dbReference type="Pfam" id="PF02837">
    <property type="entry name" value="Glyco_hydro_2_N"/>
    <property type="match status" value="1"/>
</dbReference>
<dbReference type="AlphaFoldDB" id="A0A329MT59"/>
<evidence type="ECO:0000259" key="4">
    <source>
        <dbReference type="Pfam" id="PF00703"/>
    </source>
</evidence>
<keyword evidence="2" id="KW-0378">Hydrolase</keyword>
<dbReference type="Pfam" id="PF02836">
    <property type="entry name" value="Glyco_hydro_2_C"/>
    <property type="match status" value="1"/>
</dbReference>
<dbReference type="Gene3D" id="2.60.120.260">
    <property type="entry name" value="Galactose-binding domain-like"/>
    <property type="match status" value="1"/>
</dbReference>
<dbReference type="Pfam" id="PF00703">
    <property type="entry name" value="Glyco_hydro_2"/>
    <property type="match status" value="1"/>
</dbReference>
<evidence type="ECO:0000256" key="1">
    <source>
        <dbReference type="ARBA" id="ARBA00007401"/>
    </source>
</evidence>
<evidence type="ECO:0000259" key="6">
    <source>
        <dbReference type="Pfam" id="PF02837"/>
    </source>
</evidence>
<feature type="domain" description="Glycoside hydrolase family 2 catalytic" evidence="5">
    <location>
        <begin position="305"/>
        <end position="603"/>
    </location>
</feature>
<comment type="similarity">
    <text evidence="1">Belongs to the glycosyl hydrolase 2 family.</text>
</comment>
<dbReference type="Gene3D" id="3.20.20.80">
    <property type="entry name" value="Glycosidases"/>
    <property type="match status" value="1"/>
</dbReference>
<keyword evidence="3" id="KW-0326">Glycosidase</keyword>
<dbReference type="EMBL" id="QMFB01000002">
    <property type="protein sequence ID" value="RAV22546.1"/>
    <property type="molecule type" value="Genomic_DNA"/>
</dbReference>
<proteinExistence type="inferred from homology"/>
<comment type="caution">
    <text evidence="7">The sequence shown here is derived from an EMBL/GenBank/DDBJ whole genome shotgun (WGS) entry which is preliminary data.</text>
</comment>
<dbReference type="PANTHER" id="PTHR42732:SF1">
    <property type="entry name" value="BETA-MANNOSIDASE"/>
    <property type="match status" value="1"/>
</dbReference>
<dbReference type="InterPro" id="IPR017853">
    <property type="entry name" value="GH"/>
</dbReference>
<dbReference type="PRINTS" id="PR00132">
    <property type="entry name" value="GLHYDRLASE2"/>
</dbReference>
<evidence type="ECO:0000313" key="7">
    <source>
        <dbReference type="EMBL" id="RAV22546.1"/>
    </source>
</evidence>
<reference evidence="7 8" key="1">
    <citation type="journal article" date="2009" name="Int. J. Syst. Evol. Microbiol.">
        <title>Paenibacillus contaminans sp. nov., isolated from a contaminated laboratory plate.</title>
        <authorList>
            <person name="Chou J.H."/>
            <person name="Lee J.H."/>
            <person name="Lin M.C."/>
            <person name="Chang P.S."/>
            <person name="Arun A.B."/>
            <person name="Young C.C."/>
            <person name="Chen W.M."/>
        </authorList>
    </citation>
    <scope>NUCLEOTIDE SEQUENCE [LARGE SCALE GENOMIC DNA]</scope>
    <source>
        <strain evidence="7 8">CKOBP-6</strain>
    </source>
</reference>
<dbReference type="GO" id="GO:0005975">
    <property type="term" value="P:carbohydrate metabolic process"/>
    <property type="evidence" value="ECO:0007669"/>
    <property type="project" value="InterPro"/>
</dbReference>